<dbReference type="Proteomes" id="UP000017548">
    <property type="component" value="Unassembled WGS sequence"/>
</dbReference>
<feature type="signal peptide" evidence="2">
    <location>
        <begin position="1"/>
        <end position="29"/>
    </location>
</feature>
<comment type="caution">
    <text evidence="4">The sequence shown here is derived from an EMBL/GenBank/DDBJ whole genome shotgun (WGS) entry which is preliminary data.</text>
</comment>
<evidence type="ECO:0000313" key="5">
    <source>
        <dbReference type="Proteomes" id="UP000017548"/>
    </source>
</evidence>
<keyword evidence="2" id="KW-0732">Signal</keyword>
<proteinExistence type="predicted"/>
<evidence type="ECO:0000259" key="3">
    <source>
        <dbReference type="Pfam" id="PF13511"/>
    </source>
</evidence>
<evidence type="ECO:0000256" key="1">
    <source>
        <dbReference type="SAM" id="MobiDB-lite"/>
    </source>
</evidence>
<feature type="chain" id="PRO_5045822358" evidence="2">
    <location>
        <begin position="30"/>
        <end position="157"/>
    </location>
</feature>
<organism evidence="4 5">
    <name type="scientific">Shewanella decolorationis S12</name>
    <dbReference type="NCBI Taxonomy" id="1353536"/>
    <lineage>
        <taxon>Bacteria</taxon>
        <taxon>Pseudomonadati</taxon>
        <taxon>Pseudomonadota</taxon>
        <taxon>Gammaproteobacteria</taxon>
        <taxon>Alteromonadales</taxon>
        <taxon>Shewanellaceae</taxon>
        <taxon>Shewanella</taxon>
    </lineage>
</organism>
<evidence type="ECO:0000256" key="2">
    <source>
        <dbReference type="SAM" id="SignalP"/>
    </source>
</evidence>
<gene>
    <name evidence="4" type="ORF">SHD_2977</name>
</gene>
<keyword evidence="5" id="KW-1185">Reference proteome</keyword>
<dbReference type="Pfam" id="PF13511">
    <property type="entry name" value="DUF4124"/>
    <property type="match status" value="1"/>
</dbReference>
<reference evidence="4 5" key="1">
    <citation type="journal article" date="2013" name="Genome Announc.">
        <title>Draft Genome Sequence of Shewanella decolorationis S12, a Dye-Degrading Bacterium Isolated from a Wastewater Treatment Plant.</title>
        <authorList>
            <person name="Xu M."/>
            <person name="Fang Y."/>
            <person name="Liu J."/>
            <person name="Chen X."/>
            <person name="Sun G."/>
            <person name="Guo J."/>
            <person name="Hua Z."/>
            <person name="Tu Q."/>
            <person name="Wu L."/>
            <person name="Zhou J."/>
            <person name="Liu X."/>
        </authorList>
    </citation>
    <scope>NUCLEOTIDE SEQUENCE [LARGE SCALE GENOMIC DNA]</scope>
    <source>
        <strain evidence="4 5">S12</strain>
    </source>
</reference>
<feature type="domain" description="DUF4124" evidence="3">
    <location>
        <begin position="19"/>
        <end position="58"/>
    </location>
</feature>
<name>A0ABN0PJL0_9GAMM</name>
<dbReference type="EMBL" id="AXZL01000072">
    <property type="protein sequence ID" value="ESE40225.1"/>
    <property type="molecule type" value="Genomic_DNA"/>
</dbReference>
<feature type="region of interest" description="Disordered" evidence="1">
    <location>
        <begin position="76"/>
        <end position="95"/>
    </location>
</feature>
<protein>
    <submittedName>
        <fullName evidence="4">Periplasmic protein</fullName>
    </submittedName>
</protein>
<evidence type="ECO:0000313" key="4">
    <source>
        <dbReference type="EMBL" id="ESE40225.1"/>
    </source>
</evidence>
<accession>A0ABN0PJL0</accession>
<sequence length="157" mass="17713">MIFMLKKETFSAMLLRIACLMMLTQPVLAGVIYTWVDENGVTHYSQQPPGQDHPKTQQLYSEDIEPGKVGYIAPVKNEEPPKMSEPEKSAALIKAQDTKQAEAICENAKHNLDVLTTHTKLTRQAEGNKEPVAMTEEERQAAISENQQRIKLFCDKK</sequence>
<dbReference type="InterPro" id="IPR025392">
    <property type="entry name" value="DUF4124"/>
</dbReference>
<feature type="compositionally biased region" description="Basic and acidic residues" evidence="1">
    <location>
        <begin position="76"/>
        <end position="88"/>
    </location>
</feature>